<comment type="caution">
    <text evidence="1">The sequence shown here is derived from an EMBL/GenBank/DDBJ whole genome shotgun (WGS) entry which is preliminary data.</text>
</comment>
<dbReference type="EMBL" id="JAZDWU010000011">
    <property type="protein sequence ID" value="KAK9987156.1"/>
    <property type="molecule type" value="Genomic_DNA"/>
</dbReference>
<gene>
    <name evidence="1" type="ORF">SO802_032107</name>
</gene>
<proteinExistence type="predicted"/>
<evidence type="ECO:0000313" key="1">
    <source>
        <dbReference type="EMBL" id="KAK9987156.1"/>
    </source>
</evidence>
<keyword evidence="2" id="KW-1185">Reference proteome</keyword>
<accession>A0AAW2BMG3</accession>
<evidence type="ECO:0000313" key="2">
    <source>
        <dbReference type="Proteomes" id="UP001459277"/>
    </source>
</evidence>
<reference evidence="1 2" key="1">
    <citation type="submission" date="2024-01" db="EMBL/GenBank/DDBJ databases">
        <title>A telomere-to-telomere, gap-free genome of sweet tea (Lithocarpus litseifolius).</title>
        <authorList>
            <person name="Zhou J."/>
        </authorList>
    </citation>
    <scope>NUCLEOTIDE SEQUENCE [LARGE SCALE GENOMIC DNA]</scope>
    <source>
        <strain evidence="1">Zhou-2022a</strain>
        <tissue evidence="1">Leaf</tissue>
    </source>
</reference>
<dbReference type="Proteomes" id="UP001459277">
    <property type="component" value="Unassembled WGS sequence"/>
</dbReference>
<sequence>MALAFLEECKKIGGKKNIETCFVYGSLISLLYGLNVRTSLAWEKYKPGITVSKNFVLRNQEGLEGPGLTYCHYISSALRSSYNKFFSSDLKDTLQGDNQ</sequence>
<organism evidence="1 2">
    <name type="scientific">Lithocarpus litseifolius</name>
    <dbReference type="NCBI Taxonomy" id="425828"/>
    <lineage>
        <taxon>Eukaryota</taxon>
        <taxon>Viridiplantae</taxon>
        <taxon>Streptophyta</taxon>
        <taxon>Embryophyta</taxon>
        <taxon>Tracheophyta</taxon>
        <taxon>Spermatophyta</taxon>
        <taxon>Magnoliopsida</taxon>
        <taxon>eudicotyledons</taxon>
        <taxon>Gunneridae</taxon>
        <taxon>Pentapetalae</taxon>
        <taxon>rosids</taxon>
        <taxon>fabids</taxon>
        <taxon>Fagales</taxon>
        <taxon>Fagaceae</taxon>
        <taxon>Lithocarpus</taxon>
    </lineage>
</organism>
<name>A0AAW2BMG3_9ROSI</name>
<dbReference type="AlphaFoldDB" id="A0AAW2BMG3"/>
<protein>
    <submittedName>
        <fullName evidence="1">Uncharacterized protein</fullName>
    </submittedName>
</protein>